<dbReference type="EMBL" id="PYLO01000002">
    <property type="protein sequence ID" value="PST37997.1"/>
    <property type="molecule type" value="Genomic_DNA"/>
</dbReference>
<dbReference type="AlphaFoldDB" id="A0A2T3FRU2"/>
<dbReference type="InterPro" id="IPR024541">
    <property type="entry name" value="DUF3881"/>
</dbReference>
<protein>
    <submittedName>
        <fullName evidence="1">DUF3881 domain-containing protein</fullName>
    </submittedName>
</protein>
<name>A0A2T3FRU2_9CLOT</name>
<organism evidence="1 2">
    <name type="scientific">Clostridium fessum</name>
    <dbReference type="NCBI Taxonomy" id="2126740"/>
    <lineage>
        <taxon>Bacteria</taxon>
        <taxon>Bacillati</taxon>
        <taxon>Bacillota</taxon>
        <taxon>Clostridia</taxon>
        <taxon>Eubacteriales</taxon>
        <taxon>Clostridiaceae</taxon>
        <taxon>Clostridium</taxon>
    </lineage>
</organism>
<accession>A0A2T3FRU2</accession>
<dbReference type="Pfam" id="PF12997">
    <property type="entry name" value="DUF3881"/>
    <property type="match status" value="1"/>
</dbReference>
<proteinExistence type="predicted"/>
<dbReference type="Proteomes" id="UP000241048">
    <property type="component" value="Unassembled WGS sequence"/>
</dbReference>
<reference evidence="1 2" key="1">
    <citation type="submission" date="2018-03" db="EMBL/GenBank/DDBJ databases">
        <title>Lachnoclostridium SNUG30386 gen.nov., sp.nov., isolated from human faeces.</title>
        <authorList>
            <person name="Seo B."/>
            <person name="Jeon K."/>
            <person name="Ko G."/>
        </authorList>
    </citation>
    <scope>NUCLEOTIDE SEQUENCE [LARGE SCALE GENOMIC DNA]</scope>
    <source>
        <strain evidence="1 2">SNUG30386</strain>
    </source>
</reference>
<dbReference type="RefSeq" id="WP_107000949.1">
    <property type="nucleotide sequence ID" value="NZ_JAQDZI010000002.1"/>
</dbReference>
<sequence>MHRFLRAAGFSMYQKKKDIRALLRCLAREAGTSSCLQLDRETELYEIKTEVAPGIGVAMYGELNEQDEMEIEYYYPYILNDEVTSRAECSIQRHTEKETYAGLLDEYKVGLSLIFYLLNPIEYRECYRKERERLQVTSVSLAGFANRGKVLLPIKKTALQIEKAKVAAKNRDELLEAAKNGDEDAMESLTIEDLDLYSMASRRATREDIYSIVDTTFMPSGIECDQYSILGEIKEVICKKNRFTGEEIYDLKVECNDLYFRVGINKMDLLGEPLPGRRFKGKIWMMGTAHFA</sequence>
<comment type="caution">
    <text evidence="1">The sequence shown here is derived from an EMBL/GenBank/DDBJ whole genome shotgun (WGS) entry which is preliminary data.</text>
</comment>
<evidence type="ECO:0000313" key="2">
    <source>
        <dbReference type="Proteomes" id="UP000241048"/>
    </source>
</evidence>
<keyword evidence="2" id="KW-1185">Reference proteome</keyword>
<gene>
    <name evidence="1" type="ORF">C7U56_09165</name>
</gene>
<evidence type="ECO:0000313" key="1">
    <source>
        <dbReference type="EMBL" id="PST37997.1"/>
    </source>
</evidence>